<evidence type="ECO:0000313" key="2">
    <source>
        <dbReference type="EMBL" id="KAF1991335.1"/>
    </source>
</evidence>
<gene>
    <name evidence="2" type="ORF">K402DRAFT_322740</name>
</gene>
<dbReference type="Proteomes" id="UP000800041">
    <property type="component" value="Unassembled WGS sequence"/>
</dbReference>
<proteinExistence type="predicted"/>
<organism evidence="2 3">
    <name type="scientific">Aulographum hederae CBS 113979</name>
    <dbReference type="NCBI Taxonomy" id="1176131"/>
    <lineage>
        <taxon>Eukaryota</taxon>
        <taxon>Fungi</taxon>
        <taxon>Dikarya</taxon>
        <taxon>Ascomycota</taxon>
        <taxon>Pezizomycotina</taxon>
        <taxon>Dothideomycetes</taxon>
        <taxon>Pleosporomycetidae</taxon>
        <taxon>Aulographales</taxon>
        <taxon>Aulographaceae</taxon>
    </lineage>
</organism>
<dbReference type="PANTHER" id="PTHR12459:SF15">
    <property type="entry name" value="TRANSMEMBRANE PROTEIN 135"/>
    <property type="match status" value="1"/>
</dbReference>
<keyword evidence="1" id="KW-0812">Transmembrane</keyword>
<accession>A0A6G1HDU6</accession>
<reference evidence="2" key="1">
    <citation type="journal article" date="2020" name="Stud. Mycol.">
        <title>101 Dothideomycetes genomes: a test case for predicting lifestyles and emergence of pathogens.</title>
        <authorList>
            <person name="Haridas S."/>
            <person name="Albert R."/>
            <person name="Binder M."/>
            <person name="Bloem J."/>
            <person name="Labutti K."/>
            <person name="Salamov A."/>
            <person name="Andreopoulos B."/>
            <person name="Baker S."/>
            <person name="Barry K."/>
            <person name="Bills G."/>
            <person name="Bluhm B."/>
            <person name="Cannon C."/>
            <person name="Castanera R."/>
            <person name="Culley D."/>
            <person name="Daum C."/>
            <person name="Ezra D."/>
            <person name="Gonzalez J."/>
            <person name="Henrissat B."/>
            <person name="Kuo A."/>
            <person name="Liang C."/>
            <person name="Lipzen A."/>
            <person name="Lutzoni F."/>
            <person name="Magnuson J."/>
            <person name="Mondo S."/>
            <person name="Nolan M."/>
            <person name="Ohm R."/>
            <person name="Pangilinan J."/>
            <person name="Park H.-J."/>
            <person name="Ramirez L."/>
            <person name="Alfaro M."/>
            <person name="Sun H."/>
            <person name="Tritt A."/>
            <person name="Yoshinaga Y."/>
            <person name="Zwiers L.-H."/>
            <person name="Turgeon B."/>
            <person name="Goodwin S."/>
            <person name="Spatafora J."/>
            <person name="Crous P."/>
            <person name="Grigoriev I."/>
        </authorList>
    </citation>
    <scope>NUCLEOTIDE SEQUENCE</scope>
    <source>
        <strain evidence="2">CBS 113979</strain>
    </source>
</reference>
<dbReference type="OrthoDB" id="4021778at2759"/>
<keyword evidence="3" id="KW-1185">Reference proteome</keyword>
<evidence type="ECO:0000313" key="3">
    <source>
        <dbReference type="Proteomes" id="UP000800041"/>
    </source>
</evidence>
<dbReference type="AlphaFoldDB" id="A0A6G1HDU6"/>
<sequence>MASQPLTPLGIPLAGRSLDLTLLATVHAVDALGQSIIHSLRGSPSDHLLPKPGHATPVLFVLASATIMHAWVYSPSRLPRGYRDWIFRAADLDSRLLEALRQARYGKFFYGRDTGIASLCGSLCKDLGLPEEWGDPARTIPLPCQVYHMGYKSCEVHALWRFSNAVKFASKIYVPLQLLILARTWLTRKRLRSQDFRKAIVGAGRSSTFLGGFIALFYYGVCLARTRLGPKLFSRKTISPQMWDSGLCISAGGLLCGWSILAEDVKRRTDVMLFVLHRAVAVWFPRRYDRQKLWKEHLAFSLSAAVLFTTIQERPERVRGMLGKILRQVYQ</sequence>
<feature type="transmembrane region" description="Helical" evidence="1">
    <location>
        <begin position="54"/>
        <end position="73"/>
    </location>
</feature>
<protein>
    <recommendedName>
        <fullName evidence="4">Integral membrane protein</fullName>
    </recommendedName>
</protein>
<name>A0A6G1HDU6_9PEZI</name>
<keyword evidence="1" id="KW-0472">Membrane</keyword>
<keyword evidence="1" id="KW-1133">Transmembrane helix</keyword>
<evidence type="ECO:0000256" key="1">
    <source>
        <dbReference type="SAM" id="Phobius"/>
    </source>
</evidence>
<evidence type="ECO:0008006" key="4">
    <source>
        <dbReference type="Google" id="ProtNLM"/>
    </source>
</evidence>
<feature type="transmembrane region" description="Helical" evidence="1">
    <location>
        <begin position="241"/>
        <end position="262"/>
    </location>
</feature>
<dbReference type="EMBL" id="ML977139">
    <property type="protein sequence ID" value="KAF1991335.1"/>
    <property type="molecule type" value="Genomic_DNA"/>
</dbReference>
<dbReference type="InterPro" id="IPR026749">
    <property type="entry name" value="Tmem135"/>
</dbReference>
<dbReference type="PANTHER" id="PTHR12459">
    <property type="entry name" value="TRANSMEMBRANE PROTEIN 135-RELATED"/>
    <property type="match status" value="1"/>
</dbReference>
<feature type="transmembrane region" description="Helical" evidence="1">
    <location>
        <begin position="199"/>
        <end position="221"/>
    </location>
</feature>